<accession>N9CEF9</accession>
<protein>
    <submittedName>
        <fullName evidence="2">Uncharacterized protein</fullName>
    </submittedName>
</protein>
<keyword evidence="1" id="KW-0812">Transmembrane</keyword>
<feature type="transmembrane region" description="Helical" evidence="1">
    <location>
        <begin position="54"/>
        <end position="72"/>
    </location>
</feature>
<dbReference type="AlphaFoldDB" id="N9CEF9"/>
<dbReference type="RefSeq" id="WP_005006707.1">
    <property type="nucleotide sequence ID" value="NZ_KB849725.1"/>
</dbReference>
<evidence type="ECO:0000313" key="2">
    <source>
        <dbReference type="EMBL" id="ENV84217.1"/>
    </source>
</evidence>
<organism evidence="2 3">
    <name type="scientific">Acinetobacter bouvetii DSM 14964 = CIP 107468</name>
    <dbReference type="NCBI Taxonomy" id="1120925"/>
    <lineage>
        <taxon>Bacteria</taxon>
        <taxon>Pseudomonadati</taxon>
        <taxon>Pseudomonadota</taxon>
        <taxon>Gammaproteobacteria</taxon>
        <taxon>Moraxellales</taxon>
        <taxon>Moraxellaceae</taxon>
        <taxon>Acinetobacter</taxon>
    </lineage>
</organism>
<keyword evidence="1" id="KW-0472">Membrane</keyword>
<keyword evidence="1" id="KW-1133">Transmembrane helix</keyword>
<comment type="caution">
    <text evidence="2">The sequence shown here is derived from an EMBL/GenBank/DDBJ whole genome shotgun (WGS) entry which is preliminary data.</text>
</comment>
<evidence type="ECO:0000313" key="3">
    <source>
        <dbReference type="Proteomes" id="UP000018460"/>
    </source>
</evidence>
<name>N9CEF9_9GAMM</name>
<dbReference type="EMBL" id="APQD01000002">
    <property type="protein sequence ID" value="ENV84217.1"/>
    <property type="molecule type" value="Genomic_DNA"/>
</dbReference>
<dbReference type="eggNOG" id="ENOG5031RJH">
    <property type="taxonomic scope" value="Bacteria"/>
</dbReference>
<reference evidence="2 3" key="1">
    <citation type="submission" date="2013-02" db="EMBL/GenBank/DDBJ databases">
        <title>The Genome Sequence of Acinetobacter bouvetii CIP 107468.</title>
        <authorList>
            <consortium name="The Broad Institute Genome Sequencing Platform"/>
            <consortium name="The Broad Institute Genome Sequencing Center for Infectious Disease"/>
            <person name="Cerqueira G."/>
            <person name="Feldgarden M."/>
            <person name="Courvalin P."/>
            <person name="Perichon B."/>
            <person name="Grillot-Courvalin C."/>
            <person name="Clermont D."/>
            <person name="Rocha E."/>
            <person name="Yoon E.-J."/>
            <person name="Nemec A."/>
            <person name="Walker B."/>
            <person name="Young S.K."/>
            <person name="Zeng Q."/>
            <person name="Gargeya S."/>
            <person name="Fitzgerald M."/>
            <person name="Haas B."/>
            <person name="Abouelleil A."/>
            <person name="Alvarado L."/>
            <person name="Arachchi H.M."/>
            <person name="Berlin A.M."/>
            <person name="Chapman S.B."/>
            <person name="Dewar J."/>
            <person name="Goldberg J."/>
            <person name="Griggs A."/>
            <person name="Gujja S."/>
            <person name="Hansen M."/>
            <person name="Howarth C."/>
            <person name="Imamovic A."/>
            <person name="Larimer J."/>
            <person name="McCowan C."/>
            <person name="Murphy C."/>
            <person name="Neiman D."/>
            <person name="Pearson M."/>
            <person name="Priest M."/>
            <person name="Roberts A."/>
            <person name="Saif S."/>
            <person name="Shea T."/>
            <person name="Sisk P."/>
            <person name="Sykes S."/>
            <person name="Wortman J."/>
            <person name="Nusbaum C."/>
            <person name="Birren B."/>
        </authorList>
    </citation>
    <scope>NUCLEOTIDE SEQUENCE [LARGE SCALE GENOMIC DNA]</scope>
    <source>
        <strain evidence="2 3">CIP 107468</strain>
    </source>
</reference>
<keyword evidence="3" id="KW-1185">Reference proteome</keyword>
<dbReference type="OrthoDB" id="6694140at2"/>
<evidence type="ECO:0000256" key="1">
    <source>
        <dbReference type="SAM" id="Phobius"/>
    </source>
</evidence>
<feature type="transmembrane region" description="Helical" evidence="1">
    <location>
        <begin position="116"/>
        <end position="136"/>
    </location>
</feature>
<feature type="transmembrane region" description="Helical" evidence="1">
    <location>
        <begin position="77"/>
        <end position="96"/>
    </location>
</feature>
<proteinExistence type="predicted"/>
<gene>
    <name evidence="2" type="ORF">F941_00133</name>
</gene>
<sequence>MIRPLAVLALFLSGIAGYTIDKFGQDLCIYEYISMNSVTYFKELNGVSANDPSMLGMCGLVSIVFSVVLIFIKNKYIYSSLAFFLIVIELILLGMLETASYKEIIYDSITKCLNFSVLGWVVLQAIFIIFSSFYVVKNEKSNAI</sequence>
<dbReference type="Proteomes" id="UP000018460">
    <property type="component" value="Unassembled WGS sequence"/>
</dbReference>